<evidence type="ECO:0000313" key="2">
    <source>
        <dbReference type="EMBL" id="KAK7690904.1"/>
    </source>
</evidence>
<dbReference type="InterPro" id="IPR051681">
    <property type="entry name" value="Ser/Thr_Kinases-Pseudokinases"/>
</dbReference>
<sequence length="312" mass="35192">MRTSKLSDLRRLCVTSDTLPSVLYLHDIQLPHARWHQPVAGGSFSDVYKAKKGTLDVAIKVIRTHQINDEEKTKKLKKNFIGEALIWASCRHENVLPFLGVDKRNFQHGMCMVLPWMQHGKVLCVLKLLREANSLGGNQERVNTWICQIAKGLAYLHSSGIIHGDLRAANVLLDENYNIKLSDFGLSLIVDDILTQATTIERTPNWIAPELLNPEKFGESSSKPTLAADIYAFGCVTIELYTGKPPYPGIPSYRVTAKVMEREPIPRPAFYEEPRYMNDSIWHIVKQCLSYFPNSRPSASMITGNLEVGLMN</sequence>
<dbReference type="InterPro" id="IPR000719">
    <property type="entry name" value="Prot_kinase_dom"/>
</dbReference>
<evidence type="ECO:0000259" key="1">
    <source>
        <dbReference type="PROSITE" id="PS50011"/>
    </source>
</evidence>
<dbReference type="PIRSF" id="PIRSF000654">
    <property type="entry name" value="Integrin-linked_kinase"/>
    <property type="match status" value="1"/>
</dbReference>
<dbReference type="InterPro" id="IPR001245">
    <property type="entry name" value="Ser-Thr/Tyr_kinase_cat_dom"/>
</dbReference>
<dbReference type="InterPro" id="IPR011009">
    <property type="entry name" value="Kinase-like_dom_sf"/>
</dbReference>
<proteinExistence type="predicted"/>
<reference evidence="2 3" key="1">
    <citation type="submission" date="2022-09" db="EMBL/GenBank/DDBJ databases">
        <authorList>
            <person name="Palmer J.M."/>
        </authorList>
    </citation>
    <scope>NUCLEOTIDE SEQUENCE [LARGE SCALE GENOMIC DNA]</scope>
    <source>
        <strain evidence="2 3">DSM 7382</strain>
    </source>
</reference>
<organism evidence="2 3">
    <name type="scientific">Cerrena zonata</name>
    <dbReference type="NCBI Taxonomy" id="2478898"/>
    <lineage>
        <taxon>Eukaryota</taxon>
        <taxon>Fungi</taxon>
        <taxon>Dikarya</taxon>
        <taxon>Basidiomycota</taxon>
        <taxon>Agaricomycotina</taxon>
        <taxon>Agaricomycetes</taxon>
        <taxon>Polyporales</taxon>
        <taxon>Cerrenaceae</taxon>
        <taxon>Cerrena</taxon>
    </lineage>
</organism>
<gene>
    <name evidence="2" type="ORF">QCA50_006006</name>
</gene>
<dbReference type="AlphaFoldDB" id="A0AAW0GIB4"/>
<dbReference type="GO" id="GO:0004674">
    <property type="term" value="F:protein serine/threonine kinase activity"/>
    <property type="evidence" value="ECO:0007669"/>
    <property type="project" value="TreeGrafter"/>
</dbReference>
<keyword evidence="3" id="KW-1185">Reference proteome</keyword>
<dbReference type="Gene3D" id="1.10.510.10">
    <property type="entry name" value="Transferase(Phosphotransferase) domain 1"/>
    <property type="match status" value="1"/>
</dbReference>
<dbReference type="Proteomes" id="UP001385951">
    <property type="component" value="Unassembled WGS sequence"/>
</dbReference>
<dbReference type="Pfam" id="PF07714">
    <property type="entry name" value="PK_Tyr_Ser-Thr"/>
    <property type="match status" value="1"/>
</dbReference>
<dbReference type="InterPro" id="IPR008266">
    <property type="entry name" value="Tyr_kinase_AS"/>
</dbReference>
<name>A0AAW0GIB4_9APHY</name>
<dbReference type="SUPFAM" id="SSF56112">
    <property type="entry name" value="Protein kinase-like (PK-like)"/>
    <property type="match status" value="1"/>
</dbReference>
<accession>A0AAW0GIB4</accession>
<feature type="domain" description="Protein kinase" evidence="1">
    <location>
        <begin position="33"/>
        <end position="312"/>
    </location>
</feature>
<evidence type="ECO:0000313" key="3">
    <source>
        <dbReference type="Proteomes" id="UP001385951"/>
    </source>
</evidence>
<comment type="caution">
    <text evidence="2">The sequence shown here is derived from an EMBL/GenBank/DDBJ whole genome shotgun (WGS) entry which is preliminary data.</text>
</comment>
<dbReference type="EMBL" id="JASBNA010000006">
    <property type="protein sequence ID" value="KAK7690904.1"/>
    <property type="molecule type" value="Genomic_DNA"/>
</dbReference>
<protein>
    <recommendedName>
        <fullName evidence="1">Protein kinase domain-containing protein</fullName>
    </recommendedName>
</protein>
<dbReference type="PROSITE" id="PS50011">
    <property type="entry name" value="PROTEIN_KINASE_DOM"/>
    <property type="match status" value="1"/>
</dbReference>
<dbReference type="GO" id="GO:0005524">
    <property type="term" value="F:ATP binding"/>
    <property type="evidence" value="ECO:0007669"/>
    <property type="project" value="InterPro"/>
</dbReference>
<dbReference type="PROSITE" id="PS00109">
    <property type="entry name" value="PROTEIN_KINASE_TYR"/>
    <property type="match status" value="1"/>
</dbReference>
<dbReference type="PANTHER" id="PTHR44329">
    <property type="entry name" value="SERINE/THREONINE-PROTEIN KINASE TNNI3K-RELATED"/>
    <property type="match status" value="1"/>
</dbReference>